<proteinExistence type="predicted"/>
<reference evidence="2" key="1">
    <citation type="submission" date="2013-02" db="EMBL/GenBank/DDBJ databases">
        <authorList>
            <person name="Hughes D."/>
        </authorList>
    </citation>
    <scope>NUCLEOTIDE SEQUENCE</scope>
    <source>
        <strain>Durham</strain>
        <strain evidence="2">NC isolate 2 -- Noor lab</strain>
    </source>
</reference>
<evidence type="ECO:0000313" key="2">
    <source>
        <dbReference type="Proteomes" id="UP000015102"/>
    </source>
</evidence>
<name>T1GF44_MEGSC</name>
<dbReference type="EnsemblMetazoa" id="MESCA001973-RA">
    <property type="protein sequence ID" value="MESCA001973-PA"/>
    <property type="gene ID" value="MESCA001973"/>
</dbReference>
<organism evidence="1 2">
    <name type="scientific">Megaselia scalaris</name>
    <name type="common">Humpbacked fly</name>
    <name type="synonym">Phora scalaris</name>
    <dbReference type="NCBI Taxonomy" id="36166"/>
    <lineage>
        <taxon>Eukaryota</taxon>
        <taxon>Metazoa</taxon>
        <taxon>Ecdysozoa</taxon>
        <taxon>Arthropoda</taxon>
        <taxon>Hexapoda</taxon>
        <taxon>Insecta</taxon>
        <taxon>Pterygota</taxon>
        <taxon>Neoptera</taxon>
        <taxon>Endopterygota</taxon>
        <taxon>Diptera</taxon>
        <taxon>Brachycera</taxon>
        <taxon>Muscomorpha</taxon>
        <taxon>Platypezoidea</taxon>
        <taxon>Phoridae</taxon>
        <taxon>Megaseliini</taxon>
        <taxon>Megaselia</taxon>
    </lineage>
</organism>
<evidence type="ECO:0000313" key="1">
    <source>
        <dbReference type="EnsemblMetazoa" id="MESCA001973-PA"/>
    </source>
</evidence>
<dbReference type="EMBL" id="CAQQ02169743">
    <property type="status" value="NOT_ANNOTATED_CDS"/>
    <property type="molecule type" value="Genomic_DNA"/>
</dbReference>
<accession>T1GF44</accession>
<protein>
    <submittedName>
        <fullName evidence="1">Uncharacterized protein</fullName>
    </submittedName>
</protein>
<reference evidence="1" key="2">
    <citation type="submission" date="2015-06" db="UniProtKB">
        <authorList>
            <consortium name="EnsemblMetazoa"/>
        </authorList>
    </citation>
    <scope>IDENTIFICATION</scope>
</reference>
<sequence>MSLSDVDLATLHRTRLEEKINYNLSHNSMPYTDFDIYSSSSTSLSSSSSSFASSASFPLAETNCDKIFPKDKHFLDLYSGFITNRQRSGTWPINNIFNLDMLFRLLKYLLKNYRVCWQSMRSYWEEEKTVENYLKGKTSLGNDSLDKTFLALININKLSEYSYLGESGDRGSMN</sequence>
<dbReference type="EMBL" id="CAQQ02169742">
    <property type="status" value="NOT_ANNOTATED_CDS"/>
    <property type="molecule type" value="Genomic_DNA"/>
</dbReference>
<dbReference type="Proteomes" id="UP000015102">
    <property type="component" value="Unassembled WGS sequence"/>
</dbReference>
<dbReference type="HOGENOM" id="CLU_1541862_0_0_1"/>
<keyword evidence="2" id="KW-1185">Reference proteome</keyword>
<dbReference type="AlphaFoldDB" id="T1GF44"/>